<dbReference type="EMBL" id="HG793145">
    <property type="protein sequence ID" value="CRL24577.1"/>
    <property type="molecule type" value="Genomic_DNA"/>
</dbReference>
<accession>A0A0G4PE37</accession>
<gene>
    <name evidence="2" type="ORF">PCAMFM013_S012g000187</name>
</gene>
<evidence type="ECO:0000313" key="2">
    <source>
        <dbReference type="EMBL" id="CRL24577.1"/>
    </source>
</evidence>
<proteinExistence type="predicted"/>
<organism evidence="2 3">
    <name type="scientific">Penicillium camemberti (strain FM 013)</name>
    <dbReference type="NCBI Taxonomy" id="1429867"/>
    <lineage>
        <taxon>Eukaryota</taxon>
        <taxon>Fungi</taxon>
        <taxon>Dikarya</taxon>
        <taxon>Ascomycota</taxon>
        <taxon>Pezizomycotina</taxon>
        <taxon>Eurotiomycetes</taxon>
        <taxon>Eurotiomycetidae</taxon>
        <taxon>Eurotiales</taxon>
        <taxon>Aspergillaceae</taxon>
        <taxon>Penicillium</taxon>
    </lineage>
</organism>
<evidence type="ECO:0000256" key="1">
    <source>
        <dbReference type="SAM" id="Phobius"/>
    </source>
</evidence>
<evidence type="ECO:0000313" key="3">
    <source>
        <dbReference type="Proteomes" id="UP000053732"/>
    </source>
</evidence>
<dbReference type="AlphaFoldDB" id="A0A0G4PE37"/>
<sequence length="117" mass="13156">MAVNVGLAIGLSMGLGIPLTVALIILAVTYGRRRHPRLPKPDACETQATENWLNLYHATRPRIKHPPKLFLSIVADRNLAESFLEKIRSILESLRLLRKPVVQEVYMMEDGAKVSKK</sequence>
<name>A0A0G4PE37_PENC3</name>
<keyword evidence="3" id="KW-1185">Reference proteome</keyword>
<feature type="transmembrane region" description="Helical" evidence="1">
    <location>
        <begin position="6"/>
        <end position="30"/>
    </location>
</feature>
<keyword evidence="1" id="KW-1133">Transmembrane helix</keyword>
<keyword evidence="1" id="KW-0472">Membrane</keyword>
<protein>
    <submittedName>
        <fullName evidence="2">Str. FM013</fullName>
    </submittedName>
</protein>
<dbReference type="Proteomes" id="UP000053732">
    <property type="component" value="Unassembled WGS sequence"/>
</dbReference>
<reference evidence="2 3" key="1">
    <citation type="journal article" date="2014" name="Nat. Commun.">
        <title>Multiple recent horizontal transfers of a large genomic region in cheese making fungi.</title>
        <authorList>
            <person name="Cheeseman K."/>
            <person name="Ropars J."/>
            <person name="Renault P."/>
            <person name="Dupont J."/>
            <person name="Gouzy J."/>
            <person name="Branca A."/>
            <person name="Abraham A.L."/>
            <person name="Ceppi M."/>
            <person name="Conseiller E."/>
            <person name="Debuchy R."/>
            <person name="Malagnac F."/>
            <person name="Goarin A."/>
            <person name="Silar P."/>
            <person name="Lacoste S."/>
            <person name="Sallet E."/>
            <person name="Bensimon A."/>
            <person name="Giraud T."/>
            <person name="Brygoo Y."/>
        </authorList>
    </citation>
    <scope>NUCLEOTIDE SEQUENCE [LARGE SCALE GENOMIC DNA]</scope>
    <source>
        <strain evidence="3">FM 013</strain>
    </source>
</reference>
<keyword evidence="1" id="KW-0812">Transmembrane</keyword>